<accession>A0A8J2J7C0</accession>
<evidence type="ECO:0000259" key="1">
    <source>
        <dbReference type="PROSITE" id="PS51186"/>
    </source>
</evidence>
<proteinExistence type="predicted"/>
<evidence type="ECO:0000313" key="2">
    <source>
        <dbReference type="EMBL" id="CAG7667397.1"/>
    </source>
</evidence>
<protein>
    <recommendedName>
        <fullName evidence="1">N-acetyltransferase domain-containing protein</fullName>
    </recommendedName>
</protein>
<dbReference type="Pfam" id="PF08445">
    <property type="entry name" value="FR47"/>
    <property type="match status" value="1"/>
</dbReference>
<dbReference type="PROSITE" id="PS51186">
    <property type="entry name" value="GNAT"/>
    <property type="match status" value="1"/>
</dbReference>
<dbReference type="EMBL" id="CAJVCH010009821">
    <property type="protein sequence ID" value="CAG7667397.1"/>
    <property type="molecule type" value="Genomic_DNA"/>
</dbReference>
<dbReference type="InterPro" id="IPR000182">
    <property type="entry name" value="GNAT_dom"/>
</dbReference>
<reference evidence="2" key="1">
    <citation type="submission" date="2021-06" db="EMBL/GenBank/DDBJ databases">
        <authorList>
            <person name="Hodson N. C."/>
            <person name="Mongue J. A."/>
            <person name="Jaron S. K."/>
        </authorList>
    </citation>
    <scope>NUCLEOTIDE SEQUENCE</scope>
</reference>
<feature type="non-terminal residue" evidence="2">
    <location>
        <position position="1"/>
    </location>
</feature>
<gene>
    <name evidence="2" type="ORF">AFUS01_LOCUS1750</name>
</gene>
<dbReference type="PANTHER" id="PTHR20958">
    <property type="entry name" value="GLYCINE N-ACYLTRANSFERASE-LIKE PROTEIN"/>
    <property type="match status" value="1"/>
</dbReference>
<dbReference type="PANTHER" id="PTHR20958:SF6">
    <property type="entry name" value="GLYCINE N-ACYLTRANSFERASE-LIKE PROTEIN"/>
    <property type="match status" value="1"/>
</dbReference>
<feature type="domain" description="N-acetyltransferase" evidence="1">
    <location>
        <begin position="90"/>
        <end position="220"/>
    </location>
</feature>
<dbReference type="GO" id="GO:0016747">
    <property type="term" value="F:acyltransferase activity, transferring groups other than amino-acyl groups"/>
    <property type="evidence" value="ECO:0007669"/>
    <property type="project" value="InterPro"/>
</dbReference>
<keyword evidence="3" id="KW-1185">Reference proteome</keyword>
<sequence length="220" mass="24618">FPTGMEEAVTISGPKNLTTVTERITKAFEEAINWAAEICFCAVDEDLVNHMKIPEMCSRIGNLVHVDACFQYYYEIEKALKLDLNKYSGVIISPLAPSEAKIVTDSWKFSGPGTQERMEDCIKTIGSAGVYVKDENKGNILASWVVVVHSGTVNALYTHDDYRRRGYAKIVMEAVSRYAADDGLIPNVQIQLENQASKALFEGVGYTYCNKINWVVYRPQ</sequence>
<dbReference type="InterPro" id="IPR013653">
    <property type="entry name" value="GCN5-like_dom"/>
</dbReference>
<dbReference type="OrthoDB" id="61870at2759"/>
<evidence type="ECO:0000313" key="3">
    <source>
        <dbReference type="Proteomes" id="UP000708208"/>
    </source>
</evidence>
<organism evidence="2 3">
    <name type="scientific">Allacma fusca</name>
    <dbReference type="NCBI Taxonomy" id="39272"/>
    <lineage>
        <taxon>Eukaryota</taxon>
        <taxon>Metazoa</taxon>
        <taxon>Ecdysozoa</taxon>
        <taxon>Arthropoda</taxon>
        <taxon>Hexapoda</taxon>
        <taxon>Collembola</taxon>
        <taxon>Symphypleona</taxon>
        <taxon>Sminthuridae</taxon>
        <taxon>Allacma</taxon>
    </lineage>
</organism>
<comment type="caution">
    <text evidence="2">The sequence shown here is derived from an EMBL/GenBank/DDBJ whole genome shotgun (WGS) entry which is preliminary data.</text>
</comment>
<dbReference type="InterPro" id="IPR053225">
    <property type="entry name" value="Acyl-CoA_N-acyltransferase"/>
</dbReference>
<dbReference type="CDD" id="cd04301">
    <property type="entry name" value="NAT_SF"/>
    <property type="match status" value="1"/>
</dbReference>
<dbReference type="Proteomes" id="UP000708208">
    <property type="component" value="Unassembled WGS sequence"/>
</dbReference>
<name>A0A8J2J7C0_9HEXA</name>
<dbReference type="AlphaFoldDB" id="A0A8J2J7C0"/>